<keyword evidence="2" id="KW-1133">Transmembrane helix</keyword>
<evidence type="ECO:0000313" key="4">
    <source>
        <dbReference type="Proteomes" id="UP000198558"/>
    </source>
</evidence>
<feature type="region of interest" description="Disordered" evidence="1">
    <location>
        <begin position="237"/>
        <end position="300"/>
    </location>
</feature>
<evidence type="ECO:0000256" key="1">
    <source>
        <dbReference type="SAM" id="MobiDB-lite"/>
    </source>
</evidence>
<dbReference type="RefSeq" id="WP_092352993.1">
    <property type="nucleotide sequence ID" value="NZ_CAMWPS010000013.1"/>
</dbReference>
<dbReference type="Proteomes" id="UP000198558">
    <property type="component" value="Unassembled WGS sequence"/>
</dbReference>
<evidence type="ECO:0000256" key="2">
    <source>
        <dbReference type="SAM" id="Phobius"/>
    </source>
</evidence>
<dbReference type="InterPro" id="IPR013783">
    <property type="entry name" value="Ig-like_fold"/>
</dbReference>
<organism evidence="3 4">
    <name type="scientific">Thomasclavelia cocleata</name>
    <dbReference type="NCBI Taxonomy" id="69824"/>
    <lineage>
        <taxon>Bacteria</taxon>
        <taxon>Bacillati</taxon>
        <taxon>Bacillota</taxon>
        <taxon>Erysipelotrichia</taxon>
        <taxon>Erysipelotrichales</taxon>
        <taxon>Coprobacillaceae</taxon>
        <taxon>Thomasclavelia</taxon>
    </lineage>
</organism>
<evidence type="ECO:0008006" key="5">
    <source>
        <dbReference type="Google" id="ProtNLM"/>
    </source>
</evidence>
<accession>A0A1I0DPN9</accession>
<dbReference type="EMBL" id="FOIN01000007">
    <property type="protein sequence ID" value="SET34500.1"/>
    <property type="molecule type" value="Genomic_DNA"/>
</dbReference>
<gene>
    <name evidence="3" type="ORF">SAMN04489758_10723</name>
</gene>
<dbReference type="AlphaFoldDB" id="A0A1I0DPN9"/>
<dbReference type="GeneID" id="78287958"/>
<keyword evidence="2" id="KW-0812">Transmembrane</keyword>
<dbReference type="Gene3D" id="2.60.40.10">
    <property type="entry name" value="Immunoglobulins"/>
    <property type="match status" value="1"/>
</dbReference>
<proteinExistence type="predicted"/>
<reference evidence="4" key="1">
    <citation type="submission" date="2016-10" db="EMBL/GenBank/DDBJ databases">
        <authorList>
            <person name="Varghese N."/>
            <person name="Submissions S."/>
        </authorList>
    </citation>
    <scope>NUCLEOTIDE SEQUENCE [LARGE SCALE GENOMIC DNA]</scope>
    <source>
        <strain evidence="4">DSM 1551</strain>
    </source>
</reference>
<evidence type="ECO:0000313" key="3">
    <source>
        <dbReference type="EMBL" id="SET34500.1"/>
    </source>
</evidence>
<keyword evidence="4" id="KW-1185">Reference proteome</keyword>
<name>A0A1I0DPN9_9FIRM</name>
<protein>
    <recommendedName>
        <fullName evidence="5">Pesticidal crystal protein Cry22Aa Ig-like domain-containing protein</fullName>
    </recommendedName>
</protein>
<feature type="transmembrane region" description="Helical" evidence="2">
    <location>
        <begin position="9"/>
        <end position="28"/>
    </location>
</feature>
<keyword evidence="2" id="KW-0472">Membrane</keyword>
<dbReference type="OrthoDB" id="1656064at2"/>
<sequence>MMFTRKRKIIIIWGVVVILIGLSVYLLVNLKRELLEVNDEVIIVEYGQVIPTDPKYYLNVNKLSMNDKNDVLENTKLKSNVKNEIEIIDNGDGTKSERDKGYAAIGTYRIILKYKNETKEVKVIVKDTTKPELIVPKNIEIFLGTDLDTFDFKRFMQATDLAVLNDYIIDISTIDINKIGEYRVKVSIEDVNKNKSEKEFTVIIISPPDSDEEVSEEIVINDDGSKSVKTIAKKKATTINSSNSSQNSNSSGPLDGGNNTSDSSSGSSNNNSSSGSSNGNNNNGSPNSGSNSGSSSGETLPPSFEKTKYYWAKCKECGYYVESTVSIQEAKNKIIMHIEADRYSNCSDYGYGMYEK</sequence>
<feature type="compositionally biased region" description="Low complexity" evidence="1">
    <location>
        <begin position="237"/>
        <end position="297"/>
    </location>
</feature>